<dbReference type="InterPro" id="IPR000182">
    <property type="entry name" value="GNAT_dom"/>
</dbReference>
<dbReference type="Proteomes" id="UP000190890">
    <property type="component" value="Unassembled WGS sequence"/>
</dbReference>
<dbReference type="Gene3D" id="3.40.630.30">
    <property type="match status" value="1"/>
</dbReference>
<dbReference type="InterPro" id="IPR016181">
    <property type="entry name" value="Acyl_CoA_acyltransferase"/>
</dbReference>
<keyword evidence="1 4" id="KW-0808">Transferase</keyword>
<dbReference type="PROSITE" id="PS51186">
    <property type="entry name" value="GNAT"/>
    <property type="match status" value="1"/>
</dbReference>
<proteinExistence type="predicted"/>
<comment type="caution">
    <text evidence="4">The sequence shown here is derived from an EMBL/GenBank/DDBJ whole genome shotgun (WGS) entry which is preliminary data.</text>
</comment>
<dbReference type="RefSeq" id="WP_077846740.1">
    <property type="nucleotide sequence ID" value="NZ_LZZM01000099.1"/>
</dbReference>
<evidence type="ECO:0000256" key="2">
    <source>
        <dbReference type="ARBA" id="ARBA00023315"/>
    </source>
</evidence>
<dbReference type="EC" id="2.3.1.-" evidence="4"/>
<evidence type="ECO:0000259" key="3">
    <source>
        <dbReference type="PROSITE" id="PS51186"/>
    </source>
</evidence>
<dbReference type="SUPFAM" id="SSF55729">
    <property type="entry name" value="Acyl-CoA N-acyltransferases (Nat)"/>
    <property type="match status" value="1"/>
</dbReference>
<dbReference type="InterPro" id="IPR050832">
    <property type="entry name" value="Bact_Acetyltransf"/>
</dbReference>
<dbReference type="PANTHER" id="PTHR43877">
    <property type="entry name" value="AMINOALKYLPHOSPHONATE N-ACETYLTRANSFERASE-RELATED-RELATED"/>
    <property type="match status" value="1"/>
</dbReference>
<dbReference type="OrthoDB" id="118633at2"/>
<dbReference type="AlphaFoldDB" id="A0A1S8TPB4"/>
<evidence type="ECO:0000313" key="5">
    <source>
        <dbReference type="Proteomes" id="UP000190890"/>
    </source>
</evidence>
<dbReference type="Pfam" id="PF00583">
    <property type="entry name" value="Acetyltransf_1"/>
    <property type="match status" value="1"/>
</dbReference>
<feature type="domain" description="N-acetyltransferase" evidence="3">
    <location>
        <begin position="1"/>
        <end position="143"/>
    </location>
</feature>
<dbReference type="GO" id="GO:0016747">
    <property type="term" value="F:acyltransferase activity, transferring groups other than amino-acyl groups"/>
    <property type="evidence" value="ECO:0007669"/>
    <property type="project" value="InterPro"/>
</dbReference>
<dbReference type="PANTHER" id="PTHR43877:SF1">
    <property type="entry name" value="ACETYLTRANSFERASE"/>
    <property type="match status" value="1"/>
</dbReference>
<accession>A0A1S8TPB4</accession>
<name>A0A1S8TPB4_9CLOT</name>
<sequence length="143" mass="16534">MELIRATENWQRAAAYNVRIEAMVKGFGIRLDQEIDDNDRENTNYVVAIAGKYPVGTCRLNWLDEKTGKIERVCVLKEYRTKGIGKQVILEAEKWMQEKGISKILISSRVDAVGFYEKLGYEVNWDTREDHGVFECVNTEKIL</sequence>
<dbReference type="EMBL" id="LZZM01000099">
    <property type="protein sequence ID" value="OOM79610.1"/>
    <property type="molecule type" value="Genomic_DNA"/>
</dbReference>
<gene>
    <name evidence="4" type="primary">yjcF</name>
    <name evidence="4" type="ORF">CLPUN_15580</name>
</gene>
<keyword evidence="2 4" id="KW-0012">Acyltransferase</keyword>
<evidence type="ECO:0000313" key="4">
    <source>
        <dbReference type="EMBL" id="OOM79610.1"/>
    </source>
</evidence>
<reference evidence="4 5" key="1">
    <citation type="submission" date="2016-05" db="EMBL/GenBank/DDBJ databases">
        <title>Microbial solvent formation.</title>
        <authorList>
            <person name="Poehlein A."/>
            <person name="Montoya Solano J.D."/>
            <person name="Flitsch S."/>
            <person name="Krabben P."/>
            <person name="Duerre P."/>
            <person name="Daniel R."/>
        </authorList>
    </citation>
    <scope>NUCLEOTIDE SEQUENCE [LARGE SCALE GENOMIC DNA]</scope>
    <source>
        <strain evidence="4 5">DSM 2619</strain>
    </source>
</reference>
<evidence type="ECO:0000256" key="1">
    <source>
        <dbReference type="ARBA" id="ARBA00022679"/>
    </source>
</evidence>
<keyword evidence="5" id="KW-1185">Reference proteome</keyword>
<protein>
    <submittedName>
        <fullName evidence="4">Putative N-acetyltransferase YjcF</fullName>
        <ecNumber evidence="4">2.3.1.-</ecNumber>
    </submittedName>
</protein>
<organism evidence="4 5">
    <name type="scientific">Clostridium puniceum</name>
    <dbReference type="NCBI Taxonomy" id="29367"/>
    <lineage>
        <taxon>Bacteria</taxon>
        <taxon>Bacillati</taxon>
        <taxon>Bacillota</taxon>
        <taxon>Clostridia</taxon>
        <taxon>Eubacteriales</taxon>
        <taxon>Clostridiaceae</taxon>
        <taxon>Clostridium</taxon>
    </lineage>
</organism>
<dbReference type="STRING" id="29367.CLPUN_15580"/>
<dbReference type="CDD" id="cd04301">
    <property type="entry name" value="NAT_SF"/>
    <property type="match status" value="1"/>
</dbReference>